<name>A0A9X8EHS2_PSEPU</name>
<dbReference type="Gene3D" id="1.20.1420.60">
    <property type="match status" value="1"/>
</dbReference>
<dbReference type="AlphaFoldDB" id="A0A9X8EHS2"/>
<dbReference type="RefSeq" id="WP_058540986.1">
    <property type="nucleotide sequence ID" value="NZ_LKGZ01000012.1"/>
</dbReference>
<protein>
    <submittedName>
        <fullName evidence="2">Uncharacterized protein DUF4375</fullName>
    </submittedName>
</protein>
<accession>A0A9X8EHS2</accession>
<organism evidence="2 3">
    <name type="scientific">Pseudomonas putida</name>
    <name type="common">Arthrobacter siderocapsulatus</name>
    <dbReference type="NCBI Taxonomy" id="303"/>
    <lineage>
        <taxon>Bacteria</taxon>
        <taxon>Pseudomonadati</taxon>
        <taxon>Pseudomonadota</taxon>
        <taxon>Gammaproteobacteria</taxon>
        <taxon>Pseudomonadales</taxon>
        <taxon>Pseudomonadaceae</taxon>
        <taxon>Pseudomonas</taxon>
    </lineage>
</organism>
<evidence type="ECO:0000313" key="3">
    <source>
        <dbReference type="Proteomes" id="UP000269115"/>
    </source>
</evidence>
<gene>
    <name evidence="2" type="ORF">EDF85_1883</name>
</gene>
<reference evidence="2 3" key="1">
    <citation type="submission" date="2018-11" db="EMBL/GenBank/DDBJ databases">
        <title>Genomic analyses of the natural microbiome of Caenorhabditis elegans.</title>
        <authorList>
            <person name="Samuel B."/>
        </authorList>
    </citation>
    <scope>NUCLEOTIDE SEQUENCE [LARGE SCALE GENOMIC DNA]</scope>
    <source>
        <strain evidence="2 3">BIGb0473</strain>
    </source>
</reference>
<proteinExistence type="predicted"/>
<dbReference type="GeneID" id="87482686"/>
<evidence type="ECO:0000313" key="2">
    <source>
        <dbReference type="EMBL" id="ROQ51418.1"/>
    </source>
</evidence>
<sequence>MSITNSPTWAQLEARWGHGFDTLLAQEQEAIALWWLEAETMNGRLDQYFWNSAGDQALIALRGLHALHMPVTAKAFGDALALFGPHYPERRDARMEVLEALEAAHGEDLFEAPSRLIQDLPEDFVQAALDRLTELYRHL</sequence>
<dbReference type="Proteomes" id="UP000269115">
    <property type="component" value="Unassembled WGS sequence"/>
</dbReference>
<dbReference type="Pfam" id="PF14300">
    <property type="entry name" value="DMP19"/>
    <property type="match status" value="1"/>
</dbReference>
<evidence type="ECO:0000259" key="1">
    <source>
        <dbReference type="Pfam" id="PF14300"/>
    </source>
</evidence>
<dbReference type="InterPro" id="IPR025402">
    <property type="entry name" value="DMP19_C"/>
</dbReference>
<comment type="caution">
    <text evidence="2">The sequence shown here is derived from an EMBL/GenBank/DDBJ whole genome shotgun (WGS) entry which is preliminary data.</text>
</comment>
<feature type="domain" description="DNA mimic protein DMP19 C-terminal" evidence="1">
    <location>
        <begin position="23"/>
        <end position="125"/>
    </location>
</feature>
<dbReference type="EMBL" id="RJUR01000012">
    <property type="protein sequence ID" value="ROQ51418.1"/>
    <property type="molecule type" value="Genomic_DNA"/>
</dbReference>